<organism evidence="4 5">
    <name type="scientific">Corallococcus soli</name>
    <dbReference type="NCBI Taxonomy" id="2710757"/>
    <lineage>
        <taxon>Bacteria</taxon>
        <taxon>Pseudomonadati</taxon>
        <taxon>Myxococcota</taxon>
        <taxon>Myxococcia</taxon>
        <taxon>Myxococcales</taxon>
        <taxon>Cystobacterineae</taxon>
        <taxon>Myxococcaceae</taxon>
        <taxon>Corallococcus</taxon>
    </lineage>
</organism>
<evidence type="ECO:0000313" key="5">
    <source>
        <dbReference type="Proteomes" id="UP001516472"/>
    </source>
</evidence>
<sequence>MAAWKLSLSDWADRYFHLSAESCAEPGRWRSLPYQRGIMDAFTDPSVTHVSVMKSARVGWTKIVNALIGYSMHQDPCPILVVQPTVDDAKGYSKEEIAPMLRDCPVLSAIVFEDAEDTGPRDSGNTILHKKFPGGVLSMVGANSGAGFRRVSRKRVLCDEADAYPPSAGSDGDPVKLASRRAEYYWDRKLGCGSTPLIAGASRIERLFEEGDQRRYFVPCLQCGHVAPLVFSGDKGHAMAWPPGKPEEAHFVCQRNGCVIEHKDKRAMVEAGEWRAARPFTGHASFHVWAAYSYSPNATWAQLATEFLEAKDNPETLRTFVNTVLGETWQEKGEAPEWERLYGQREQYPIGAVQPAVLVLTCGVDVQKDRWIYEVVGWGAGKESWSVDAGIIPGDTSNESEWTKLDELLARTYCGPGGVTHAVRVLAVDSGYNTNTVYAWARRHVGRVIAVKGVATARTLLGAPTPVDVTLGGRRVARGCKVWPVGVDVAKQELYGWLRLTRPEPGATFPPGWMHFPSTAQTTSSNSSRSSWCSGATRAASPTTNGTSSRAARTTTWTPASTPALVPRSSAWIACVRRCPPTWSPSRLQLPRPRHLQPRPRHLRRAARKGSWPKVTGIRFGVRVGCDEHADLDPIRHRHPQGCGCIGRAVRQLRGAPFAQRHVPVPRLDALAARGDARGRQCGCRAPARHLREDEQGVRPVNLLDTLALAPGWALKRARARLAASQFARHYEAAQPGRRTSGWTRNRGDANAVNGVALAELRMHARDLVRNDGWARRVQRVIANNTVGWGIVPRPEGPEAKKAAKLWKSWADAPTCGADGRATFGALQALVLRSLVTDGEVIVRRVQRATSDGVPLNIQLQVLEADYLDTTKDEEKSQSLLKWSERARALKEQDAGPPNALAHAVSERPDGRAVGPH</sequence>
<feature type="compositionally biased region" description="Low complexity" evidence="1">
    <location>
        <begin position="518"/>
        <end position="534"/>
    </location>
</feature>
<feature type="domain" description="Terminase large subunit GpA endonuclease" evidence="3">
    <location>
        <begin position="283"/>
        <end position="519"/>
    </location>
</feature>
<dbReference type="InterPro" id="IPR006429">
    <property type="entry name" value="Phage_lambda_portal"/>
</dbReference>
<dbReference type="InterPro" id="IPR008866">
    <property type="entry name" value="Phage_lambda_GpA-like"/>
</dbReference>
<comment type="caution">
    <text evidence="4">The sequence shown here is derived from an EMBL/GenBank/DDBJ whole genome shotgun (WGS) entry which is preliminary data.</text>
</comment>
<evidence type="ECO:0000259" key="2">
    <source>
        <dbReference type="Pfam" id="PF05876"/>
    </source>
</evidence>
<gene>
    <name evidence="4" type="ORF">G4177_03110</name>
</gene>
<dbReference type="Proteomes" id="UP001516472">
    <property type="component" value="Unassembled WGS sequence"/>
</dbReference>
<proteinExistence type="inferred from homology"/>
<name>A0ABR9PGX1_9BACT</name>
<evidence type="ECO:0000313" key="4">
    <source>
        <dbReference type="EMBL" id="MBE4747164.1"/>
    </source>
</evidence>
<feature type="region of interest" description="Disordered" evidence="1">
    <location>
        <begin position="889"/>
        <end position="917"/>
    </location>
</feature>
<keyword evidence="5" id="KW-1185">Reference proteome</keyword>
<dbReference type="HAMAP" id="MF_04144">
    <property type="entry name" value="TERL_LAMBDA"/>
    <property type="match status" value="1"/>
</dbReference>
<dbReference type="InterPro" id="IPR046453">
    <property type="entry name" value="GpA_ATPase"/>
</dbReference>
<dbReference type="InterPro" id="IPR046454">
    <property type="entry name" value="GpA_endonuclease"/>
</dbReference>
<feature type="region of interest" description="Disordered" evidence="1">
    <location>
        <begin position="511"/>
        <end position="562"/>
    </location>
</feature>
<protein>
    <submittedName>
        <fullName evidence="4">Phage portal protein</fullName>
    </submittedName>
</protein>
<feature type="region of interest" description="Disordered" evidence="1">
    <location>
        <begin position="590"/>
        <end position="610"/>
    </location>
</feature>
<dbReference type="Pfam" id="PF05136">
    <property type="entry name" value="Phage_portal_2"/>
    <property type="match status" value="1"/>
</dbReference>
<reference evidence="4 5" key="1">
    <citation type="submission" date="2020-02" db="EMBL/GenBank/DDBJ databases">
        <authorList>
            <person name="Babadi Z.K."/>
            <person name="Risdian C."/>
            <person name="Ebrahimipour G.H."/>
            <person name="Wink J."/>
        </authorList>
    </citation>
    <scope>NUCLEOTIDE SEQUENCE [LARGE SCALE GENOMIC DNA]</scope>
    <source>
        <strain evidence="4 5">ZKHCc1 1396</strain>
    </source>
</reference>
<dbReference type="EMBL" id="JAAIYO010000001">
    <property type="protein sequence ID" value="MBE4747164.1"/>
    <property type="molecule type" value="Genomic_DNA"/>
</dbReference>
<feature type="compositionally biased region" description="Basic residues" evidence="1">
    <location>
        <begin position="592"/>
        <end position="608"/>
    </location>
</feature>
<accession>A0ABR9PGX1</accession>
<evidence type="ECO:0000259" key="3">
    <source>
        <dbReference type="Pfam" id="PF20454"/>
    </source>
</evidence>
<dbReference type="PANTHER" id="PTHR34413">
    <property type="entry name" value="PROPHAGE TAIL FIBER ASSEMBLY PROTEIN HOMOLOG TFAE-RELATED-RELATED"/>
    <property type="match status" value="1"/>
</dbReference>
<dbReference type="Pfam" id="PF20454">
    <property type="entry name" value="GpA_nuclease"/>
    <property type="match status" value="1"/>
</dbReference>
<evidence type="ECO:0000256" key="1">
    <source>
        <dbReference type="SAM" id="MobiDB-lite"/>
    </source>
</evidence>
<feature type="compositionally biased region" description="Low complexity" evidence="1">
    <location>
        <begin position="543"/>
        <end position="562"/>
    </location>
</feature>
<dbReference type="Pfam" id="PF05876">
    <property type="entry name" value="GpA_ATPase"/>
    <property type="match status" value="1"/>
</dbReference>
<feature type="domain" description="Phage terminase large subunit GpA ATPase" evidence="2">
    <location>
        <begin position="24"/>
        <end position="274"/>
    </location>
</feature>
<dbReference type="InterPro" id="IPR051220">
    <property type="entry name" value="TFA_Chaperone"/>
</dbReference>
<dbReference type="PANTHER" id="PTHR34413:SF2">
    <property type="entry name" value="PROPHAGE TAIL FIBER ASSEMBLY PROTEIN HOMOLOG TFAE-RELATED"/>
    <property type="match status" value="1"/>
</dbReference>